<protein>
    <recommendedName>
        <fullName evidence="2">Integrase zinc-binding domain-containing protein</fullName>
    </recommendedName>
</protein>
<gene>
    <name evidence="3" type="ORF">OE88DRAFT_1627493</name>
</gene>
<evidence type="ECO:0000313" key="4">
    <source>
        <dbReference type="Proteomes" id="UP000305948"/>
    </source>
</evidence>
<organism evidence="3 4">
    <name type="scientific">Heliocybe sulcata</name>
    <dbReference type="NCBI Taxonomy" id="5364"/>
    <lineage>
        <taxon>Eukaryota</taxon>
        <taxon>Fungi</taxon>
        <taxon>Dikarya</taxon>
        <taxon>Basidiomycota</taxon>
        <taxon>Agaricomycotina</taxon>
        <taxon>Agaricomycetes</taxon>
        <taxon>Gloeophyllales</taxon>
        <taxon>Gloeophyllaceae</taxon>
        <taxon>Heliocybe</taxon>
    </lineage>
</organism>
<dbReference type="OrthoDB" id="3249394at2759"/>
<dbReference type="Pfam" id="PF17921">
    <property type="entry name" value="Integrase_H2C2"/>
    <property type="match status" value="1"/>
</dbReference>
<reference evidence="3 4" key="1">
    <citation type="journal article" date="2019" name="Nat. Ecol. Evol.">
        <title>Megaphylogeny resolves global patterns of mushroom evolution.</title>
        <authorList>
            <person name="Varga T."/>
            <person name="Krizsan K."/>
            <person name="Foldi C."/>
            <person name="Dima B."/>
            <person name="Sanchez-Garcia M."/>
            <person name="Sanchez-Ramirez S."/>
            <person name="Szollosi G.J."/>
            <person name="Szarkandi J.G."/>
            <person name="Papp V."/>
            <person name="Albert L."/>
            <person name="Andreopoulos W."/>
            <person name="Angelini C."/>
            <person name="Antonin V."/>
            <person name="Barry K.W."/>
            <person name="Bougher N.L."/>
            <person name="Buchanan P."/>
            <person name="Buyck B."/>
            <person name="Bense V."/>
            <person name="Catcheside P."/>
            <person name="Chovatia M."/>
            <person name="Cooper J."/>
            <person name="Damon W."/>
            <person name="Desjardin D."/>
            <person name="Finy P."/>
            <person name="Geml J."/>
            <person name="Haridas S."/>
            <person name="Hughes K."/>
            <person name="Justo A."/>
            <person name="Karasinski D."/>
            <person name="Kautmanova I."/>
            <person name="Kiss B."/>
            <person name="Kocsube S."/>
            <person name="Kotiranta H."/>
            <person name="LaButti K.M."/>
            <person name="Lechner B.E."/>
            <person name="Liimatainen K."/>
            <person name="Lipzen A."/>
            <person name="Lukacs Z."/>
            <person name="Mihaltcheva S."/>
            <person name="Morgado L.N."/>
            <person name="Niskanen T."/>
            <person name="Noordeloos M.E."/>
            <person name="Ohm R.A."/>
            <person name="Ortiz-Santana B."/>
            <person name="Ovrebo C."/>
            <person name="Racz N."/>
            <person name="Riley R."/>
            <person name="Savchenko A."/>
            <person name="Shiryaev A."/>
            <person name="Soop K."/>
            <person name="Spirin V."/>
            <person name="Szebenyi C."/>
            <person name="Tomsovsky M."/>
            <person name="Tulloss R.E."/>
            <person name="Uehling J."/>
            <person name="Grigoriev I.V."/>
            <person name="Vagvolgyi C."/>
            <person name="Papp T."/>
            <person name="Martin F.M."/>
            <person name="Miettinen O."/>
            <person name="Hibbett D.S."/>
            <person name="Nagy L.G."/>
        </authorList>
    </citation>
    <scope>NUCLEOTIDE SEQUENCE [LARGE SCALE GENOMIC DNA]</scope>
    <source>
        <strain evidence="3 4">OMC1185</strain>
    </source>
</reference>
<dbReference type="Gene3D" id="1.10.340.70">
    <property type="match status" value="1"/>
</dbReference>
<evidence type="ECO:0000313" key="3">
    <source>
        <dbReference type="EMBL" id="TFK53160.1"/>
    </source>
</evidence>
<name>A0A5C3N6Z3_9AGAM</name>
<feature type="region of interest" description="Disordered" evidence="1">
    <location>
        <begin position="34"/>
        <end position="79"/>
    </location>
</feature>
<dbReference type="AlphaFoldDB" id="A0A5C3N6Z3"/>
<feature type="compositionally biased region" description="Polar residues" evidence="1">
    <location>
        <begin position="60"/>
        <end position="70"/>
    </location>
</feature>
<dbReference type="InterPro" id="IPR041588">
    <property type="entry name" value="Integrase_H2C2"/>
</dbReference>
<dbReference type="STRING" id="5364.A0A5C3N6Z3"/>
<dbReference type="EMBL" id="ML213508">
    <property type="protein sequence ID" value="TFK53160.1"/>
    <property type="molecule type" value="Genomic_DNA"/>
</dbReference>
<evidence type="ECO:0000259" key="2">
    <source>
        <dbReference type="Pfam" id="PF17921"/>
    </source>
</evidence>
<sequence length="210" mass="23342">MPVLVGLEALAIAPPETSRPETSKEFAKRIRKFRLLGPCPSQEGGDPEPGTPNEKPKSSEPVNDGSTGNAESDFRDHTNSARQEVAELVQQHSHSPSIIVDQMDANGGADLFNYISAAGNTSIEDAVRDRYKEDPMFNSILEKPKDYKNFSVSNGLIYLLLQGRRVLCLPDVKHNDRSMQEIAISNVHTLLAHLGTQKTLDLLRDHVWWK</sequence>
<keyword evidence="4" id="KW-1185">Reference proteome</keyword>
<accession>A0A5C3N6Z3</accession>
<dbReference type="Proteomes" id="UP000305948">
    <property type="component" value="Unassembled WGS sequence"/>
</dbReference>
<evidence type="ECO:0000256" key="1">
    <source>
        <dbReference type="SAM" id="MobiDB-lite"/>
    </source>
</evidence>
<feature type="domain" description="Integrase zinc-binding" evidence="2">
    <location>
        <begin position="176"/>
        <end position="210"/>
    </location>
</feature>
<feature type="non-terminal residue" evidence="3">
    <location>
        <position position="210"/>
    </location>
</feature>
<proteinExistence type="predicted"/>